<dbReference type="AlphaFoldDB" id="A0A0Q2R697"/>
<dbReference type="RefSeq" id="WP_004728076.1">
    <property type="nucleotide sequence ID" value="NZ_CABLCD010000014.1"/>
</dbReference>
<accession>A0A0Q2R697</accession>
<dbReference type="Proteomes" id="UP000051221">
    <property type="component" value="Unassembled WGS sequence"/>
</dbReference>
<reference evidence="1 2" key="1">
    <citation type="submission" date="2015-08" db="EMBL/GenBank/DDBJ databases">
        <title>Antibacterial properties of a collection of Vibrionaceae strains.</title>
        <authorList>
            <person name="Giubergia S."/>
        </authorList>
    </citation>
    <scope>NUCLEOTIDE SEQUENCE [LARGE SCALE GENOMIC DNA]</scope>
    <source>
        <strain evidence="1 2">S0821</strain>
    </source>
</reference>
<sequence>MNIRENIDALEQQIYIACSEGDYETVNMLEQKLERLRGKIEHPFDEDPYSLEGRTFMDDDWR</sequence>
<dbReference type="GeneID" id="50536655"/>
<dbReference type="InParanoid" id="A0A0Q2R697"/>
<organism evidence="1 2">
    <name type="scientific">Vibrio furnissii</name>
    <dbReference type="NCBI Taxonomy" id="29494"/>
    <lineage>
        <taxon>Bacteria</taxon>
        <taxon>Pseudomonadati</taxon>
        <taxon>Pseudomonadota</taxon>
        <taxon>Gammaproteobacteria</taxon>
        <taxon>Vibrionales</taxon>
        <taxon>Vibrionaceae</taxon>
        <taxon>Vibrio</taxon>
    </lineage>
</organism>
<dbReference type="EMBL" id="LKHS01000002">
    <property type="protein sequence ID" value="KQH87645.1"/>
    <property type="molecule type" value="Genomic_DNA"/>
</dbReference>
<evidence type="ECO:0000313" key="1">
    <source>
        <dbReference type="EMBL" id="KQH87645.1"/>
    </source>
</evidence>
<protein>
    <submittedName>
        <fullName evidence="1">Uncharacterized protein</fullName>
    </submittedName>
</protein>
<name>A0A0Q2R697_VIBFU</name>
<comment type="caution">
    <text evidence="1">The sequence shown here is derived from an EMBL/GenBank/DDBJ whole genome shotgun (WGS) entry which is preliminary data.</text>
</comment>
<evidence type="ECO:0000313" key="2">
    <source>
        <dbReference type="Proteomes" id="UP000051221"/>
    </source>
</evidence>
<keyword evidence="2" id="KW-1185">Reference proteome</keyword>
<gene>
    <name evidence="1" type="ORF">AMR76_03440</name>
</gene>
<proteinExistence type="predicted"/>